<dbReference type="RefSeq" id="WP_269424657.1">
    <property type="nucleotide sequence ID" value="NZ_JAPWGY010000008.1"/>
</dbReference>
<dbReference type="PROSITE" id="PS00866">
    <property type="entry name" value="CPSASE_1"/>
    <property type="match status" value="1"/>
</dbReference>
<dbReference type="PANTHER" id="PTHR18866">
    <property type="entry name" value="CARBOXYLASE:PYRUVATE/ACETYL-COA/PROPIONYL-COA CARBOXYLASE"/>
    <property type="match status" value="1"/>
</dbReference>
<evidence type="ECO:0000256" key="2">
    <source>
        <dbReference type="ARBA" id="ARBA00022598"/>
    </source>
</evidence>
<dbReference type="Pfam" id="PF00364">
    <property type="entry name" value="Biotin_lipoyl"/>
    <property type="match status" value="1"/>
</dbReference>
<dbReference type="Pfam" id="PF21139">
    <property type="entry name" value="BT_MCC_alpha"/>
    <property type="match status" value="1"/>
</dbReference>
<accession>A0ABT4LN52</accession>
<comment type="caution">
    <text evidence="10">The sequence shown here is derived from an EMBL/GenBank/DDBJ whole genome shotgun (WGS) entry which is preliminary data.</text>
</comment>
<dbReference type="InterPro" id="IPR005482">
    <property type="entry name" value="Biotin_COase_C"/>
</dbReference>
<reference evidence="10" key="1">
    <citation type="submission" date="2022-12" db="EMBL/GenBank/DDBJ databases">
        <title>Bacterial isolates from different developmental stages of Nematostella vectensis.</title>
        <authorList>
            <person name="Fraune S."/>
        </authorList>
    </citation>
    <scope>NUCLEOTIDE SEQUENCE</scope>
    <source>
        <strain evidence="10">G21630-S1</strain>
    </source>
</reference>
<evidence type="ECO:0000313" key="10">
    <source>
        <dbReference type="EMBL" id="MCZ4282512.1"/>
    </source>
</evidence>
<evidence type="ECO:0000256" key="6">
    <source>
        <dbReference type="PROSITE-ProRule" id="PRU00409"/>
    </source>
</evidence>
<dbReference type="Gene3D" id="3.30.470.20">
    <property type="entry name" value="ATP-grasp fold, B domain"/>
    <property type="match status" value="1"/>
</dbReference>
<dbReference type="CDD" id="cd06850">
    <property type="entry name" value="biotinyl_domain"/>
    <property type="match status" value="1"/>
</dbReference>
<evidence type="ECO:0000256" key="5">
    <source>
        <dbReference type="ARBA" id="ARBA00023267"/>
    </source>
</evidence>
<dbReference type="Pfam" id="PF02786">
    <property type="entry name" value="CPSase_L_D2"/>
    <property type="match status" value="1"/>
</dbReference>
<proteinExistence type="predicted"/>
<dbReference type="PROSITE" id="PS50968">
    <property type="entry name" value="BIOTINYL_LIPOYL"/>
    <property type="match status" value="1"/>
</dbReference>
<feature type="domain" description="Lipoyl-binding" evidence="7">
    <location>
        <begin position="582"/>
        <end position="657"/>
    </location>
</feature>
<evidence type="ECO:0000256" key="1">
    <source>
        <dbReference type="ARBA" id="ARBA00001953"/>
    </source>
</evidence>
<dbReference type="SUPFAM" id="SSF52440">
    <property type="entry name" value="PreATP-grasp domain"/>
    <property type="match status" value="1"/>
</dbReference>
<dbReference type="EMBL" id="JAPWGY010000008">
    <property type="protein sequence ID" value="MCZ4282512.1"/>
    <property type="molecule type" value="Genomic_DNA"/>
</dbReference>
<dbReference type="NCBIfam" id="NF006367">
    <property type="entry name" value="PRK08591.1"/>
    <property type="match status" value="1"/>
</dbReference>
<dbReference type="Gene3D" id="2.40.50.100">
    <property type="match status" value="1"/>
</dbReference>
<evidence type="ECO:0000256" key="3">
    <source>
        <dbReference type="ARBA" id="ARBA00022741"/>
    </source>
</evidence>
<dbReference type="Proteomes" id="UP001069802">
    <property type="component" value="Unassembled WGS sequence"/>
</dbReference>
<evidence type="ECO:0000259" key="8">
    <source>
        <dbReference type="PROSITE" id="PS50975"/>
    </source>
</evidence>
<keyword evidence="3 6" id="KW-0547">Nucleotide-binding</keyword>
<evidence type="ECO:0000256" key="4">
    <source>
        <dbReference type="ARBA" id="ARBA00022840"/>
    </source>
</evidence>
<keyword evidence="5" id="KW-0092">Biotin</keyword>
<dbReference type="PROSITE" id="PS50979">
    <property type="entry name" value="BC"/>
    <property type="match status" value="1"/>
</dbReference>
<dbReference type="PROSITE" id="PS00867">
    <property type="entry name" value="CPSASE_2"/>
    <property type="match status" value="1"/>
</dbReference>
<keyword evidence="4 6" id="KW-0067">ATP-binding</keyword>
<dbReference type="Pfam" id="PF02785">
    <property type="entry name" value="Biotin_carb_C"/>
    <property type="match status" value="1"/>
</dbReference>
<dbReference type="SMART" id="SM01209">
    <property type="entry name" value="GARS_A"/>
    <property type="match status" value="1"/>
</dbReference>
<dbReference type="Gene3D" id="3.30.700.40">
    <property type="match status" value="1"/>
</dbReference>
<protein>
    <submittedName>
        <fullName evidence="10">Acetyl/propionyl/methylcrotonyl-CoA carboxylase subunit alpha</fullName>
    </submittedName>
</protein>
<dbReference type="InterPro" id="IPR005481">
    <property type="entry name" value="BC-like_N"/>
</dbReference>
<dbReference type="SMART" id="SM00878">
    <property type="entry name" value="Biotin_carb_C"/>
    <property type="match status" value="1"/>
</dbReference>
<dbReference type="InterPro" id="IPR011761">
    <property type="entry name" value="ATP-grasp"/>
</dbReference>
<evidence type="ECO:0000259" key="7">
    <source>
        <dbReference type="PROSITE" id="PS50968"/>
    </source>
</evidence>
<name>A0ABT4LN52_9PROT</name>
<feature type="domain" description="Biotin carboxylation" evidence="9">
    <location>
        <begin position="1"/>
        <end position="447"/>
    </location>
</feature>
<dbReference type="InterPro" id="IPR011054">
    <property type="entry name" value="Rudment_hybrid_motif"/>
</dbReference>
<dbReference type="SUPFAM" id="SSF56059">
    <property type="entry name" value="Glutathione synthetase ATP-binding domain-like"/>
    <property type="match status" value="1"/>
</dbReference>
<dbReference type="PROSITE" id="PS50975">
    <property type="entry name" value="ATP_GRASP"/>
    <property type="match status" value="1"/>
</dbReference>
<dbReference type="InterPro" id="IPR000089">
    <property type="entry name" value="Biotin_lipoyl"/>
</dbReference>
<feature type="domain" description="ATP-grasp" evidence="8">
    <location>
        <begin position="120"/>
        <end position="317"/>
    </location>
</feature>
<keyword evidence="11" id="KW-1185">Reference proteome</keyword>
<keyword evidence="2" id="KW-0436">Ligase</keyword>
<organism evidence="10 11">
    <name type="scientific">Kiloniella laminariae</name>
    <dbReference type="NCBI Taxonomy" id="454162"/>
    <lineage>
        <taxon>Bacteria</taxon>
        <taxon>Pseudomonadati</taxon>
        <taxon>Pseudomonadota</taxon>
        <taxon>Alphaproteobacteria</taxon>
        <taxon>Rhodospirillales</taxon>
        <taxon>Kiloniellaceae</taxon>
        <taxon>Kiloniella</taxon>
    </lineage>
</organism>
<dbReference type="PANTHER" id="PTHR18866:SF33">
    <property type="entry name" value="METHYLCROTONOYL-COA CARBOXYLASE SUBUNIT ALPHA, MITOCHONDRIAL-RELATED"/>
    <property type="match status" value="1"/>
</dbReference>
<dbReference type="InterPro" id="IPR050856">
    <property type="entry name" value="Biotin_carboxylase_complex"/>
</dbReference>
<dbReference type="InterPro" id="IPR011053">
    <property type="entry name" value="Single_hybrid_motif"/>
</dbReference>
<dbReference type="InterPro" id="IPR011764">
    <property type="entry name" value="Biotin_carboxylation_dom"/>
</dbReference>
<dbReference type="Pfam" id="PF00289">
    <property type="entry name" value="Biotin_carb_N"/>
    <property type="match status" value="1"/>
</dbReference>
<comment type="cofactor">
    <cofactor evidence="1">
        <name>biotin</name>
        <dbReference type="ChEBI" id="CHEBI:57586"/>
    </cofactor>
</comment>
<dbReference type="InterPro" id="IPR005479">
    <property type="entry name" value="CPAse_ATP-bd"/>
</dbReference>
<sequence>MFKKILIANRGEIARRIIRTARLMGVKTVAVYSDADKDAPFAKEADEAIHIGPPAPAESYLLADRILEAAKLTGAEAIHPGYGFLSENAAFAESCAKSGVVFIGPPASSIIAMGDKSASKRLMREAAVPLSPGYEGEDQAPDLLANQAKTIGYPVMIKASSGGGGKGMRIVHNEKEFAAALASCQREAKAAFGDERVLIEKFIVNPRHVEIQVFADNHGNTVHLFERDCSAQRRHQKVIEEAPAPGLNDQTRAAMHKAAIAAAEAVGYRGAGTVEFLLDPSGDFYFMEMNTRLQVEHPVTEMITGLDLVEWQLRVAAGEPLPARQDEISLTGHAFEARIYAEDPDNDFLPATGHLTRLSFPEASENIRVDAGVEEKGTVSPHYDPMIAKLISWDETRERALDRLIGALGETRIVGLTTNVSFLSRLASVEPFKKAKLDTGLIEREKAALFPAPKALPDTVLVLAALTELLGHPPHGSSSDPFSPWVAQDGWRLGGRATRLLRFMTGEKAHLVAAVYHAEGYALQIGATGYEVTGSVMGDIVTANIDGHRIVAAVVSNALERHIFLEGAHYQLDLFDPLVAAENVDDDTGGLRAPMPGKIVKLFAAAGDLVERGAPLLVLEAMKMEHTILAPVKGKITAFLAQEGDQVDDGDSLVELEAEE</sequence>
<dbReference type="SUPFAM" id="SSF51246">
    <property type="entry name" value="Rudiment single hybrid motif"/>
    <property type="match status" value="1"/>
</dbReference>
<dbReference type="InterPro" id="IPR016185">
    <property type="entry name" value="PreATP-grasp_dom_sf"/>
</dbReference>
<dbReference type="SUPFAM" id="SSF51230">
    <property type="entry name" value="Single hybrid motif"/>
    <property type="match status" value="1"/>
</dbReference>
<evidence type="ECO:0000313" key="11">
    <source>
        <dbReference type="Proteomes" id="UP001069802"/>
    </source>
</evidence>
<gene>
    <name evidence="10" type="ORF">O4H49_17120</name>
</gene>
<evidence type="ECO:0000259" key="9">
    <source>
        <dbReference type="PROSITE" id="PS50979"/>
    </source>
</evidence>
<dbReference type="InterPro" id="IPR048429">
    <property type="entry name" value="MCC_alpha_BT"/>
</dbReference>